<protein>
    <submittedName>
        <fullName evidence="3">DUF853 family protein</fullName>
    </submittedName>
</protein>
<gene>
    <name evidence="3" type="ORF">EWE74_17870</name>
</gene>
<evidence type="ECO:0000313" key="4">
    <source>
        <dbReference type="Proteomes" id="UP000292855"/>
    </source>
</evidence>
<dbReference type="InterPro" id="IPR033186">
    <property type="entry name" value="HerA_C"/>
</dbReference>
<feature type="domain" description="Helicase HerA-like C-terminal" evidence="2">
    <location>
        <begin position="36"/>
        <end position="493"/>
    </location>
</feature>
<sequence>MASHIAEFIENITTSYNPKGEYIQLGSGILDKEVITDAKVNLALKIMNRHGLIAGATGTGKTRTLQLMAEQLADKGVSVFMLDVKGDLSGLAEPGKTNDALIERGELVGIPFEPAHFPLEIFSLSGELGAPMRITVQDFGPILLARILDLNDTQTGVLSALFKYAEDQQWELIELNDVKKLLTYLADGPGAEDIKDDYGKISTSTSGTILRKIVAVEQQGIAHIFGEREFDIQDLFNRIDGRGVITLLNISDIQDQPLVFSTFLLGLLAQLFKKLPEVGDLDKPKLVFFFDEAHLLFNGASKAFLTQVEQIIRLIRSKGIGVFFCTQAASDIPASVLGQLGNRVQHALRAFTPNDADNLRKTVKTYPYSPFYEIDKVLTSLGTGQALITVLNEKGIPTEVVATHLVPARAVMGPCQPESYTRITVDSAFYGKYQGRVERRSAAEIVDEKMAVFEAKQEQEKAKKEVEKSKSRGTSRRSSRQTPMEAAKTQASRTLAREGAKLLGKLANGILNALFKKK</sequence>
<dbReference type="InterPro" id="IPR027417">
    <property type="entry name" value="P-loop_NTPase"/>
</dbReference>
<dbReference type="SUPFAM" id="SSF52540">
    <property type="entry name" value="P-loop containing nucleoside triphosphate hydrolases"/>
    <property type="match status" value="1"/>
</dbReference>
<comment type="caution">
    <text evidence="3">The sequence shown here is derived from an EMBL/GenBank/DDBJ whole genome shotgun (WGS) entry which is preliminary data.</text>
</comment>
<dbReference type="AlphaFoldDB" id="A0A4Q6XG65"/>
<dbReference type="InterPro" id="IPR051162">
    <property type="entry name" value="T4SS_component"/>
</dbReference>
<dbReference type="EMBL" id="SGIT01000004">
    <property type="protein sequence ID" value="RZF58473.1"/>
    <property type="molecule type" value="Genomic_DNA"/>
</dbReference>
<dbReference type="RefSeq" id="WP_130143021.1">
    <property type="nucleotide sequence ID" value="NZ_SGIT01000004.1"/>
</dbReference>
<dbReference type="Proteomes" id="UP000292855">
    <property type="component" value="Unassembled WGS sequence"/>
</dbReference>
<reference evidence="3 4" key="1">
    <citation type="submission" date="2019-02" db="EMBL/GenBank/DDBJ databases">
        <authorList>
            <person name="Li Y."/>
        </authorList>
    </citation>
    <scope>NUCLEOTIDE SEQUENCE [LARGE SCALE GENOMIC DNA]</scope>
    <source>
        <strain evidence="3 4">30C10-4-7</strain>
    </source>
</reference>
<feature type="region of interest" description="Disordered" evidence="1">
    <location>
        <begin position="457"/>
        <end position="494"/>
    </location>
</feature>
<accession>A0A4Q6XG65</accession>
<feature type="compositionally biased region" description="Basic and acidic residues" evidence="1">
    <location>
        <begin position="457"/>
        <end position="470"/>
    </location>
</feature>
<dbReference type="Gene3D" id="3.40.50.300">
    <property type="entry name" value="P-loop containing nucleotide triphosphate hydrolases"/>
    <property type="match status" value="2"/>
</dbReference>
<evidence type="ECO:0000259" key="2">
    <source>
        <dbReference type="Pfam" id="PF05872"/>
    </source>
</evidence>
<dbReference type="PANTHER" id="PTHR30121">
    <property type="entry name" value="UNCHARACTERIZED PROTEIN YJGR-RELATED"/>
    <property type="match status" value="1"/>
</dbReference>
<dbReference type="PANTHER" id="PTHR30121:SF6">
    <property type="entry name" value="SLR6007 PROTEIN"/>
    <property type="match status" value="1"/>
</dbReference>
<keyword evidence="4" id="KW-1185">Reference proteome</keyword>
<name>A0A4Q6XG65_9SPHI</name>
<dbReference type="Pfam" id="PF05872">
    <property type="entry name" value="HerA_C"/>
    <property type="match status" value="1"/>
</dbReference>
<proteinExistence type="predicted"/>
<evidence type="ECO:0000313" key="3">
    <source>
        <dbReference type="EMBL" id="RZF58473.1"/>
    </source>
</evidence>
<evidence type="ECO:0000256" key="1">
    <source>
        <dbReference type="SAM" id="MobiDB-lite"/>
    </source>
</evidence>
<dbReference type="OrthoDB" id="9758751at2"/>
<organism evidence="3 4">
    <name type="scientific">Sphingobacterium corticibacterium</name>
    <dbReference type="NCBI Taxonomy" id="2484746"/>
    <lineage>
        <taxon>Bacteria</taxon>
        <taxon>Pseudomonadati</taxon>
        <taxon>Bacteroidota</taxon>
        <taxon>Sphingobacteriia</taxon>
        <taxon>Sphingobacteriales</taxon>
        <taxon>Sphingobacteriaceae</taxon>
        <taxon>Sphingobacterium</taxon>
    </lineage>
</organism>